<accession>A0A410QFC7</accession>
<name>A0A410QFC7_9FIRM</name>
<keyword evidence="2" id="KW-0560">Oxidoreductase</keyword>
<evidence type="ECO:0000259" key="4">
    <source>
        <dbReference type="Pfam" id="PF25137"/>
    </source>
</evidence>
<dbReference type="PANTHER" id="PTHR11496">
    <property type="entry name" value="ALCOHOL DEHYDROGENASE"/>
    <property type="match status" value="1"/>
</dbReference>
<dbReference type="AlphaFoldDB" id="A0A410QFC7"/>
<evidence type="ECO:0000259" key="3">
    <source>
        <dbReference type="Pfam" id="PF00465"/>
    </source>
</evidence>
<reference evidence="6" key="1">
    <citation type="submission" date="2019-01" db="EMBL/GenBank/DDBJ databases">
        <title>Draft genomes of a novel of Sporanaerobacter strains.</title>
        <authorList>
            <person name="Ma S."/>
        </authorList>
    </citation>
    <scope>NUCLEOTIDE SEQUENCE [LARGE SCALE GENOMIC DNA]</scope>
    <source>
        <strain evidence="6">NJN-17</strain>
    </source>
</reference>
<dbReference type="InterPro" id="IPR001670">
    <property type="entry name" value="ADH_Fe/GldA"/>
</dbReference>
<sequence length="279" mass="30584">MLYIWLEGEINDYLGKIIPNPIPPLVAIPTTAGTGSEVTQFTIISDTKRDIKMLLKGPCLIPKLAVIDPFFTLSAPPKVTSSTGLDALTHAIEAYTSKKAQPLSDIFAISAVKRIFKNLLKTYNNGKDTDARREMSIAALEAGIAFNNSSVTIVHGMSRPIGAIFHIPHGLSNAMLLNNCLEFALKGAVERFCDLAKAIGTYKEGMTELEGGQSFINSVGKLCSDLNIQTLEEFGVDRNEYFGSLDKMAEDALQSGSPQNTRRNPQKEDIVKIYRSLWK</sequence>
<feature type="domain" description="Fe-containing alcohol dehydrogenase-like C-terminal" evidence="4">
    <location>
        <begin position="82"/>
        <end position="277"/>
    </location>
</feature>
<dbReference type="Proteomes" id="UP000287969">
    <property type="component" value="Chromosome"/>
</dbReference>
<dbReference type="Gene3D" id="3.40.50.1970">
    <property type="match status" value="1"/>
</dbReference>
<dbReference type="Pfam" id="PF00465">
    <property type="entry name" value="Fe-ADH"/>
    <property type="match status" value="1"/>
</dbReference>
<dbReference type="GO" id="GO:0004022">
    <property type="term" value="F:alcohol dehydrogenase (NAD+) activity"/>
    <property type="evidence" value="ECO:0007669"/>
    <property type="project" value="TreeGrafter"/>
</dbReference>
<dbReference type="Gene3D" id="1.20.1090.10">
    <property type="entry name" value="Dehydroquinate synthase-like - alpha domain"/>
    <property type="match status" value="1"/>
</dbReference>
<dbReference type="KEGG" id="spoa:EQM13_14110"/>
<evidence type="ECO:0000256" key="1">
    <source>
        <dbReference type="ARBA" id="ARBA00007358"/>
    </source>
</evidence>
<dbReference type="CDD" id="cd08194">
    <property type="entry name" value="Fe-ADH-like"/>
    <property type="match status" value="1"/>
</dbReference>
<proteinExistence type="inferred from homology"/>
<evidence type="ECO:0000256" key="2">
    <source>
        <dbReference type="ARBA" id="ARBA00023002"/>
    </source>
</evidence>
<dbReference type="SUPFAM" id="SSF56796">
    <property type="entry name" value="Dehydroquinate synthase-like"/>
    <property type="match status" value="1"/>
</dbReference>
<dbReference type="InterPro" id="IPR056798">
    <property type="entry name" value="ADH_Fe_C"/>
</dbReference>
<evidence type="ECO:0000313" key="5">
    <source>
        <dbReference type="EMBL" id="QAT62619.1"/>
    </source>
</evidence>
<evidence type="ECO:0000313" key="6">
    <source>
        <dbReference type="Proteomes" id="UP000287969"/>
    </source>
</evidence>
<dbReference type="PANTHER" id="PTHR11496:SF102">
    <property type="entry name" value="ALCOHOL DEHYDROGENASE 4"/>
    <property type="match status" value="1"/>
</dbReference>
<organism evidence="5 6">
    <name type="scientific">Acidilutibacter cellobiosedens</name>
    <dbReference type="NCBI Taxonomy" id="2507161"/>
    <lineage>
        <taxon>Bacteria</taxon>
        <taxon>Bacillati</taxon>
        <taxon>Bacillota</taxon>
        <taxon>Tissierellia</taxon>
        <taxon>Tissierellales</taxon>
        <taxon>Acidilutibacteraceae</taxon>
        <taxon>Acidilutibacter</taxon>
    </lineage>
</organism>
<dbReference type="EMBL" id="CP035282">
    <property type="protein sequence ID" value="QAT62619.1"/>
    <property type="molecule type" value="Genomic_DNA"/>
</dbReference>
<dbReference type="InterPro" id="IPR039697">
    <property type="entry name" value="Alcohol_dehydrogenase_Fe"/>
</dbReference>
<dbReference type="Pfam" id="PF25137">
    <property type="entry name" value="ADH_Fe_C"/>
    <property type="match status" value="1"/>
</dbReference>
<dbReference type="GO" id="GO:0046872">
    <property type="term" value="F:metal ion binding"/>
    <property type="evidence" value="ECO:0007669"/>
    <property type="project" value="InterPro"/>
</dbReference>
<keyword evidence="6" id="KW-1185">Reference proteome</keyword>
<protein>
    <submittedName>
        <fullName evidence="5">Iron-containing alcohol dehydrogenase</fullName>
    </submittedName>
</protein>
<gene>
    <name evidence="5" type="ORF">EQM13_14110</name>
</gene>
<feature type="domain" description="Alcohol dehydrogenase iron-type/glycerol dehydrogenase GldA" evidence="3">
    <location>
        <begin position="10"/>
        <end position="69"/>
    </location>
</feature>
<comment type="similarity">
    <text evidence="1">Belongs to the iron-containing alcohol dehydrogenase family.</text>
</comment>
<dbReference type="FunFam" id="1.20.1090.10:FF:000001">
    <property type="entry name" value="Aldehyde-alcohol dehydrogenase"/>
    <property type="match status" value="1"/>
</dbReference>
<dbReference type="OrthoDB" id="9815791at2"/>